<dbReference type="EC" id="3.4.11.19" evidence="2"/>
<dbReference type="EMBL" id="JAUSUP010000006">
    <property type="protein sequence ID" value="MDQ0352237.1"/>
    <property type="molecule type" value="Genomic_DNA"/>
</dbReference>
<comment type="caution">
    <text evidence="2">The sequence shown here is derived from an EMBL/GenBank/DDBJ whole genome shotgun (WGS) entry which is preliminary data.</text>
</comment>
<keyword evidence="3" id="KW-1185">Reference proteome</keyword>
<dbReference type="Gene3D" id="3.60.70.12">
    <property type="entry name" value="L-amino peptidase D-ALA esterase/amidase"/>
    <property type="match status" value="1"/>
</dbReference>
<dbReference type="Proteomes" id="UP001236723">
    <property type="component" value="Unassembled WGS sequence"/>
</dbReference>
<dbReference type="RefSeq" id="WP_307068639.1">
    <property type="nucleotide sequence ID" value="NZ_JAUSUP010000006.1"/>
</dbReference>
<proteinExistence type="inferred from homology"/>
<protein>
    <submittedName>
        <fullName evidence="2">D-aminopeptidase</fullName>
        <ecNumber evidence="2">3.4.11.19</ecNumber>
    </submittedName>
</protein>
<evidence type="ECO:0000313" key="2">
    <source>
        <dbReference type="EMBL" id="MDQ0352237.1"/>
    </source>
</evidence>
<accession>A0ABU0DUV5</accession>
<dbReference type="InterPro" id="IPR005321">
    <property type="entry name" value="Peptidase_S58_DmpA"/>
</dbReference>
<gene>
    <name evidence="2" type="ORF">J2R98_002071</name>
</gene>
<comment type="similarity">
    <text evidence="1">Belongs to the peptidase S58 family.</text>
</comment>
<organism evidence="2 3">
    <name type="scientific">Alkalibacillus filiformis</name>
    <dbReference type="NCBI Taxonomy" id="200990"/>
    <lineage>
        <taxon>Bacteria</taxon>
        <taxon>Bacillati</taxon>
        <taxon>Bacillota</taxon>
        <taxon>Bacilli</taxon>
        <taxon>Bacillales</taxon>
        <taxon>Bacillaceae</taxon>
        <taxon>Alkalibacillus</taxon>
    </lineage>
</organism>
<dbReference type="SUPFAM" id="SSF56266">
    <property type="entry name" value="DmpA/ArgJ-like"/>
    <property type="match status" value="1"/>
</dbReference>
<keyword evidence="2" id="KW-0031">Aminopeptidase</keyword>
<dbReference type="PANTHER" id="PTHR36512:SF3">
    <property type="entry name" value="BLR5678 PROTEIN"/>
    <property type="match status" value="1"/>
</dbReference>
<keyword evidence="2" id="KW-0645">Protease</keyword>
<sequence length="346" mass="36824">MKRIREYGMAIGSIPTGERNQITDVKGVKVGHETIDSGEVQTGVTAIIPADGNLFQNKLVAASHVFNGFGKTTGLVQVDELGTLETPILLTNTLSVGTSTTALVRYMLEQDEAIGSTTGTVNPVVGECNDMLLNDIRKLRLSEEEALSAIHNAQTDVEEGSVGAGRGMKCFGLKGGIGTSSRKLTYDHGDYTIGVLVLSNFGKLEEFRLNGNHVGVQLKDQLNGEGDAPDQGSIMMVVATDLPITSDQLKRVVKRTGNGLSRTGSFMGNGSGDVAIGFSTANRVPHSAKTLQHMAVVNENDLDEAFLAVADATEEAILNSMVKAETVTGRNQLTLHSLSNYIDNFI</sequence>
<keyword evidence="2" id="KW-0378">Hydrolase</keyword>
<name>A0ABU0DUV5_9BACI</name>
<dbReference type="InterPro" id="IPR016117">
    <property type="entry name" value="ArgJ-like_dom_sf"/>
</dbReference>
<dbReference type="PANTHER" id="PTHR36512">
    <property type="entry name" value="D-AMINOPEPTIDASE"/>
    <property type="match status" value="1"/>
</dbReference>
<reference evidence="2 3" key="1">
    <citation type="submission" date="2023-07" db="EMBL/GenBank/DDBJ databases">
        <title>Genomic Encyclopedia of Type Strains, Phase IV (KMG-IV): sequencing the most valuable type-strain genomes for metagenomic binning, comparative biology and taxonomic classification.</title>
        <authorList>
            <person name="Goeker M."/>
        </authorList>
    </citation>
    <scope>NUCLEOTIDE SEQUENCE [LARGE SCALE GENOMIC DNA]</scope>
    <source>
        <strain evidence="2 3">DSM 15448</strain>
    </source>
</reference>
<evidence type="ECO:0000313" key="3">
    <source>
        <dbReference type="Proteomes" id="UP001236723"/>
    </source>
</evidence>
<evidence type="ECO:0000256" key="1">
    <source>
        <dbReference type="ARBA" id="ARBA00007068"/>
    </source>
</evidence>
<dbReference type="GO" id="GO:0004177">
    <property type="term" value="F:aminopeptidase activity"/>
    <property type="evidence" value="ECO:0007669"/>
    <property type="project" value="UniProtKB-KW"/>
</dbReference>
<dbReference type="Pfam" id="PF03576">
    <property type="entry name" value="Peptidase_S58"/>
    <property type="match status" value="1"/>
</dbReference>
<dbReference type="CDD" id="cd02253">
    <property type="entry name" value="DmpA"/>
    <property type="match status" value="1"/>
</dbReference>